<evidence type="ECO:0000256" key="5">
    <source>
        <dbReference type="ARBA" id="ARBA00022840"/>
    </source>
</evidence>
<name>A0A9D1J3W5_9FIRM</name>
<evidence type="ECO:0000256" key="8">
    <source>
        <dbReference type="ARBA" id="ARBA00034808"/>
    </source>
</evidence>
<dbReference type="SUPFAM" id="SSF52540">
    <property type="entry name" value="P-loop containing nucleoside triphosphate hydrolases"/>
    <property type="match status" value="1"/>
</dbReference>
<comment type="similarity">
    <text evidence="1">Belongs to the helicase family. UvrD subfamily.</text>
</comment>
<keyword evidence="4 10" id="KW-0347">Helicase</keyword>
<organism evidence="12 13">
    <name type="scientific">Candidatus Onthousia excrementipullorum</name>
    <dbReference type="NCBI Taxonomy" id="2840884"/>
    <lineage>
        <taxon>Bacteria</taxon>
        <taxon>Bacillati</taxon>
        <taxon>Bacillota</taxon>
        <taxon>Bacilli</taxon>
        <taxon>Candidatus Onthousia</taxon>
    </lineage>
</organism>
<evidence type="ECO:0000313" key="12">
    <source>
        <dbReference type="EMBL" id="HIR59755.1"/>
    </source>
</evidence>
<evidence type="ECO:0000259" key="11">
    <source>
        <dbReference type="PROSITE" id="PS51198"/>
    </source>
</evidence>
<evidence type="ECO:0000256" key="2">
    <source>
        <dbReference type="ARBA" id="ARBA00022741"/>
    </source>
</evidence>
<feature type="domain" description="UvrD-like helicase ATP-binding" evidence="11">
    <location>
        <begin position="103"/>
        <end position="585"/>
    </location>
</feature>
<dbReference type="InterPro" id="IPR014016">
    <property type="entry name" value="UvrD-like_ATP-bd"/>
</dbReference>
<keyword evidence="2 10" id="KW-0547">Nucleotide-binding</keyword>
<accession>A0A9D1J3W5</accession>
<dbReference type="InterPro" id="IPR013986">
    <property type="entry name" value="DExx_box_DNA_helicase_dom_sf"/>
</dbReference>
<evidence type="ECO:0000313" key="13">
    <source>
        <dbReference type="Proteomes" id="UP000824232"/>
    </source>
</evidence>
<comment type="caution">
    <text evidence="12">The sequence shown here is derived from an EMBL/GenBank/DDBJ whole genome shotgun (WGS) entry which is preliminary data.</text>
</comment>
<dbReference type="PANTHER" id="PTHR11070">
    <property type="entry name" value="UVRD / RECB / PCRA DNA HELICASE FAMILY MEMBER"/>
    <property type="match status" value="1"/>
</dbReference>
<dbReference type="GO" id="GO:0005524">
    <property type="term" value="F:ATP binding"/>
    <property type="evidence" value="ECO:0007669"/>
    <property type="project" value="UniProtKB-UniRule"/>
</dbReference>
<evidence type="ECO:0000256" key="4">
    <source>
        <dbReference type="ARBA" id="ARBA00022806"/>
    </source>
</evidence>
<dbReference type="PROSITE" id="PS51198">
    <property type="entry name" value="UVRD_HELICASE_ATP_BIND"/>
    <property type="match status" value="1"/>
</dbReference>
<dbReference type="GO" id="GO:0016787">
    <property type="term" value="F:hydrolase activity"/>
    <property type="evidence" value="ECO:0007669"/>
    <property type="project" value="UniProtKB-UniRule"/>
</dbReference>
<dbReference type="GO" id="GO:0043138">
    <property type="term" value="F:3'-5' DNA helicase activity"/>
    <property type="evidence" value="ECO:0007669"/>
    <property type="project" value="UniProtKB-EC"/>
</dbReference>
<dbReference type="EC" id="5.6.2.4" evidence="8"/>
<dbReference type="InterPro" id="IPR027417">
    <property type="entry name" value="P-loop_NTPase"/>
</dbReference>
<evidence type="ECO:0000256" key="6">
    <source>
        <dbReference type="ARBA" id="ARBA00023235"/>
    </source>
</evidence>
<evidence type="ECO:0000256" key="10">
    <source>
        <dbReference type="PROSITE-ProRule" id="PRU00560"/>
    </source>
</evidence>
<dbReference type="Pfam" id="PF00580">
    <property type="entry name" value="UvrD-helicase"/>
    <property type="match status" value="2"/>
</dbReference>
<dbReference type="PANTHER" id="PTHR11070:SF63">
    <property type="entry name" value="DNA HELICASE IV"/>
    <property type="match status" value="1"/>
</dbReference>
<dbReference type="EMBL" id="DVHC01000064">
    <property type="protein sequence ID" value="HIR59755.1"/>
    <property type="molecule type" value="Genomic_DNA"/>
</dbReference>
<dbReference type="Proteomes" id="UP000824232">
    <property type="component" value="Unassembled WGS sequence"/>
</dbReference>
<evidence type="ECO:0000256" key="7">
    <source>
        <dbReference type="ARBA" id="ARBA00034617"/>
    </source>
</evidence>
<keyword evidence="3 10" id="KW-0378">Hydrolase</keyword>
<dbReference type="InterPro" id="IPR000212">
    <property type="entry name" value="DNA_helicase_UvrD/REP"/>
</dbReference>
<dbReference type="GO" id="GO:0000725">
    <property type="term" value="P:recombinational repair"/>
    <property type="evidence" value="ECO:0007669"/>
    <property type="project" value="TreeGrafter"/>
</dbReference>
<dbReference type="Gene3D" id="1.10.10.160">
    <property type="match status" value="1"/>
</dbReference>
<sequence>MNSNDYYSVAVSNCLSEFESLFTKNKFISKKVFDKFLDKYQDVFKMFNSNRSVLSLDNQNKMLQIINNGYNMIKNYNTYFINNALITYKDYFDNMFKEIDSNILLDNYQRKAIVSDEDYSLVIAGAGSGKTTVIAAKVKYLVDKLKVDPRKIIVLAYTNKAKDELSLRINNDFNLNIEVLTFHKLGISILRELTDKPLQIIDDNKMIAILNSYIKEVVFENKSLLKEFIDAFKSKVNFQDEAFSYPTFKEYYKFYMQEKYLKEKDNLLEVVKNKIDRRLRYNRTINGEYVKSLGEVRIANFLYRNNIPYHYEEVYPYNLFNKASYSPDFTIDVNGKKTYIEFYGLTKYNEDGNYTLDDINYYNRLVEKKRELHHKYNTDLIELYSEYDDGTDYIDKLREELEKRNIKLIEKSLDEVYFRILETSTDTIFFKATKIIRLFINKFKASNLTLKDFDKLITSADNEIVVKQLKFIRKVYCYYNDYIHSRYQIDFQDMINYAYKKLSLLKTKKIEYDYIFVDEYQDISYQRYNFIKELSTLFNAKIVAVGDDYQSIYSFSLADMSLFTNFYELMGYADILKIINTYRNSQELVDVAYTFISKNYYQIDKRLITKKHLKNPVVINYYDNNLDSAKIEVILKDTILDIYKNNPRDKILLLGRYNKDIDYFYDVSLFKKGDGDHVILKDNKNIDITYLTIHKSKGLGFDQVIILNTINAKRGFPSMIKDEPVISLLSKEKCEPILYPEERRLFYVALTRTKNKVYILCPYSYKERSSFIKEIVEYDNVVERYSNGQIEII</sequence>
<dbReference type="AlphaFoldDB" id="A0A9D1J3W5"/>
<feature type="binding site" evidence="10">
    <location>
        <begin position="124"/>
        <end position="131"/>
    </location>
    <ligand>
        <name>ATP</name>
        <dbReference type="ChEBI" id="CHEBI:30616"/>
    </ligand>
</feature>
<dbReference type="GO" id="GO:0005829">
    <property type="term" value="C:cytosol"/>
    <property type="evidence" value="ECO:0007669"/>
    <property type="project" value="TreeGrafter"/>
</dbReference>
<evidence type="ECO:0000256" key="1">
    <source>
        <dbReference type="ARBA" id="ARBA00009922"/>
    </source>
</evidence>
<dbReference type="GO" id="GO:0003677">
    <property type="term" value="F:DNA binding"/>
    <property type="evidence" value="ECO:0007669"/>
    <property type="project" value="InterPro"/>
</dbReference>
<protein>
    <recommendedName>
        <fullName evidence="8">DNA 3'-5' helicase</fullName>
        <ecNumber evidence="8">5.6.2.4</ecNumber>
    </recommendedName>
</protein>
<gene>
    <name evidence="12" type="ORF">IAB38_06860</name>
</gene>
<keyword evidence="5 10" id="KW-0067">ATP-binding</keyword>
<dbReference type="InterPro" id="IPR014017">
    <property type="entry name" value="DNA_helicase_UvrD-like_C"/>
</dbReference>
<dbReference type="Gene3D" id="3.40.50.300">
    <property type="entry name" value="P-loop containing nucleotide triphosphate hydrolases"/>
    <property type="match status" value="3"/>
</dbReference>
<reference evidence="12" key="2">
    <citation type="journal article" date="2021" name="PeerJ">
        <title>Extensive microbial diversity within the chicken gut microbiome revealed by metagenomics and culture.</title>
        <authorList>
            <person name="Gilroy R."/>
            <person name="Ravi A."/>
            <person name="Getino M."/>
            <person name="Pursley I."/>
            <person name="Horton D.L."/>
            <person name="Alikhan N.F."/>
            <person name="Baker D."/>
            <person name="Gharbi K."/>
            <person name="Hall N."/>
            <person name="Watson M."/>
            <person name="Adriaenssens E.M."/>
            <person name="Foster-Nyarko E."/>
            <person name="Jarju S."/>
            <person name="Secka A."/>
            <person name="Antonio M."/>
            <person name="Oren A."/>
            <person name="Chaudhuri R.R."/>
            <person name="La Ragione R."/>
            <person name="Hildebrand F."/>
            <person name="Pallen M.J."/>
        </authorList>
    </citation>
    <scope>NUCLEOTIDE SEQUENCE</scope>
    <source>
        <strain evidence="12">CHK184-20233</strain>
    </source>
</reference>
<comment type="catalytic activity">
    <reaction evidence="9">
        <text>ATP + H2O = ADP + phosphate + H(+)</text>
        <dbReference type="Rhea" id="RHEA:13065"/>
        <dbReference type="ChEBI" id="CHEBI:15377"/>
        <dbReference type="ChEBI" id="CHEBI:15378"/>
        <dbReference type="ChEBI" id="CHEBI:30616"/>
        <dbReference type="ChEBI" id="CHEBI:43474"/>
        <dbReference type="ChEBI" id="CHEBI:456216"/>
        <dbReference type="EC" id="5.6.2.4"/>
    </reaction>
</comment>
<proteinExistence type="inferred from homology"/>
<keyword evidence="6" id="KW-0413">Isomerase</keyword>
<dbReference type="Pfam" id="PF13361">
    <property type="entry name" value="UvrD_C"/>
    <property type="match status" value="1"/>
</dbReference>
<evidence type="ECO:0000256" key="3">
    <source>
        <dbReference type="ARBA" id="ARBA00022801"/>
    </source>
</evidence>
<reference evidence="12" key="1">
    <citation type="submission" date="2020-10" db="EMBL/GenBank/DDBJ databases">
        <authorList>
            <person name="Gilroy R."/>
        </authorList>
    </citation>
    <scope>NUCLEOTIDE SEQUENCE</scope>
    <source>
        <strain evidence="12">CHK184-20233</strain>
    </source>
</reference>
<evidence type="ECO:0000256" key="9">
    <source>
        <dbReference type="ARBA" id="ARBA00048988"/>
    </source>
</evidence>
<comment type="catalytic activity">
    <reaction evidence="7">
        <text>Couples ATP hydrolysis with the unwinding of duplex DNA by translocating in the 3'-5' direction.</text>
        <dbReference type="EC" id="5.6.2.4"/>
    </reaction>
</comment>